<keyword evidence="17" id="KW-1185">Reference proteome</keyword>
<dbReference type="PANTHER" id="PTHR24379:SF127">
    <property type="entry name" value="BLOODY FINGERS-RELATED"/>
    <property type="match status" value="1"/>
</dbReference>
<dbReference type="Ensembl" id="ENSHHUT00000022240.1">
    <property type="protein sequence ID" value="ENSHHUP00000021437.1"/>
    <property type="gene ID" value="ENSHHUG00000013423.1"/>
</dbReference>
<evidence type="ECO:0000256" key="3">
    <source>
        <dbReference type="ARBA" id="ARBA00022723"/>
    </source>
</evidence>
<dbReference type="GO" id="GO:0005634">
    <property type="term" value="C:nucleus"/>
    <property type="evidence" value="ECO:0007669"/>
    <property type="project" value="UniProtKB-SubCell"/>
</dbReference>
<dbReference type="GO" id="GO:0000977">
    <property type="term" value="F:RNA polymerase II transcription regulatory region sequence-specific DNA binding"/>
    <property type="evidence" value="ECO:0007669"/>
    <property type="project" value="TreeGrafter"/>
</dbReference>
<feature type="region of interest" description="Disordered" evidence="13">
    <location>
        <begin position="261"/>
        <end position="330"/>
    </location>
</feature>
<evidence type="ECO:0000256" key="8">
    <source>
        <dbReference type="ARBA" id="ARBA00023125"/>
    </source>
</evidence>
<keyword evidence="4" id="KW-0677">Repeat</keyword>
<dbReference type="Gene3D" id="3.30.160.60">
    <property type="entry name" value="Classic Zinc Finger"/>
    <property type="match status" value="4"/>
</dbReference>
<dbReference type="PROSITE" id="PS50157">
    <property type="entry name" value="ZINC_FINGER_C2H2_2"/>
    <property type="match status" value="6"/>
</dbReference>
<dbReference type="Pfam" id="PF00096">
    <property type="entry name" value="zf-C2H2"/>
    <property type="match status" value="3"/>
</dbReference>
<feature type="domain" description="THAP-type" evidence="15">
    <location>
        <begin position="1"/>
        <end position="96"/>
    </location>
</feature>
<keyword evidence="7" id="KW-0805">Transcription regulation</keyword>
<feature type="domain" description="C2H2-type" evidence="14">
    <location>
        <begin position="426"/>
        <end position="453"/>
    </location>
</feature>
<name>A0A4W5KXD6_9TELE</name>
<keyword evidence="9" id="KW-0804">Transcription</keyword>
<dbReference type="GO" id="GO:0000981">
    <property type="term" value="F:DNA-binding transcription factor activity, RNA polymerase II-specific"/>
    <property type="evidence" value="ECO:0007669"/>
    <property type="project" value="TreeGrafter"/>
</dbReference>
<feature type="domain" description="C2H2-type" evidence="14">
    <location>
        <begin position="567"/>
        <end position="595"/>
    </location>
</feature>
<feature type="domain" description="C2H2-type" evidence="14">
    <location>
        <begin position="539"/>
        <end position="566"/>
    </location>
</feature>
<dbReference type="FunFam" id="3.30.160.60:FF:000097">
    <property type="entry name" value="Zinc finger protein"/>
    <property type="match status" value="1"/>
</dbReference>
<feature type="compositionally biased region" description="Acidic residues" evidence="13">
    <location>
        <begin position="289"/>
        <end position="310"/>
    </location>
</feature>
<comment type="function">
    <text evidence="1">May be involved in transcriptional regulation.</text>
</comment>
<keyword evidence="6" id="KW-0862">Zinc</keyword>
<evidence type="ECO:0000256" key="12">
    <source>
        <dbReference type="PROSITE-ProRule" id="PRU00309"/>
    </source>
</evidence>
<dbReference type="InterPro" id="IPR036236">
    <property type="entry name" value="Znf_C2H2_sf"/>
</dbReference>
<dbReference type="GeneTree" id="ENSGT00940000161979"/>
<evidence type="ECO:0000256" key="10">
    <source>
        <dbReference type="ARBA" id="ARBA00023242"/>
    </source>
</evidence>
<dbReference type="FunFam" id="3.30.160.60:FF:000512">
    <property type="entry name" value="zinc finger protein 197 isoform X1"/>
    <property type="match status" value="1"/>
</dbReference>
<evidence type="ECO:0000259" key="15">
    <source>
        <dbReference type="PROSITE" id="PS50950"/>
    </source>
</evidence>
<evidence type="ECO:0000256" key="9">
    <source>
        <dbReference type="ARBA" id="ARBA00023163"/>
    </source>
</evidence>
<evidence type="ECO:0000256" key="4">
    <source>
        <dbReference type="ARBA" id="ARBA00022737"/>
    </source>
</evidence>
<keyword evidence="8 12" id="KW-0238">DNA-binding</keyword>
<sequence>MPVWCSVPYCANYKQAQKQGVIFHSLPTGDIPRCRKWLAAIKNNIYNVNTPVAKYQNIRVCSQHFRPEDYLRDYQSELMGKPNRRQLKRDAIPSVFSFTTKRKTSDQPTPAQKKRSRLEYLKSIEALITPEVAPILPGRKNKGVLTRPRVQDSGTSIDITPESADVCVNRVCLLQLFLLCERCGCDCDARIQDELGCFSVVQTCPFCSHHRKWMSQPSFAQETCGLNEEEVGGTLSQPCEDRDPNLENICLTMEITEELCEHDARSSDEESEEDEKPKKRNKQERSDETEWEPADEEDIVMDSDSSEDLETAGSSGLTEEANVDHSQSGIEKEERLVEWCTDCGAEPVLACTTQRHKKLYACGVCVSEVQQAVGFDRFYMQFEDPASFKEHVRREHNTKPHRLLCTDCGIFPHKKDHWCEHKIKKFRCVDCGKRCRTEMGIKIHRHLHHSDHVFPCKFCLQPFKTRSDKLTHEENHQDENSPYQCSECSEKFDDLMARNSHLRTHSNLNRNICHTCYKEFSNKNHLERHMIIHTRQKPHMCQVCQQSFNQASHLKSHMRLHTGERPFKCQQCEKCFNHNVSLKNHIQRYHGPEKSITGGGRGDYHRLRERRLPQAEGEETTTGGGRGDYHRRRERKRGRGREGEAQRDI</sequence>
<accession>A0A4W5KXD6</accession>
<dbReference type="SMART" id="SM00692">
    <property type="entry name" value="DM3"/>
    <property type="match status" value="1"/>
</dbReference>
<dbReference type="PANTHER" id="PTHR24379">
    <property type="entry name" value="KRAB AND ZINC FINGER DOMAIN-CONTAINING"/>
    <property type="match status" value="1"/>
</dbReference>
<keyword evidence="3" id="KW-0479">Metal-binding</keyword>
<reference evidence="17" key="1">
    <citation type="submission" date="2018-06" db="EMBL/GenBank/DDBJ databases">
        <title>Genome assembly of Danube salmon.</title>
        <authorList>
            <person name="Macqueen D.J."/>
            <person name="Gundappa M.K."/>
        </authorList>
    </citation>
    <scope>NUCLEOTIDE SEQUENCE [LARGE SCALE GENOMIC DNA]</scope>
</reference>
<feature type="compositionally biased region" description="Basic residues" evidence="13">
    <location>
        <begin position="629"/>
        <end position="639"/>
    </location>
</feature>
<dbReference type="SMART" id="SM00980">
    <property type="entry name" value="THAP"/>
    <property type="match status" value="1"/>
</dbReference>
<feature type="domain" description="C2H2-type" evidence="14">
    <location>
        <begin position="483"/>
        <end position="510"/>
    </location>
</feature>
<evidence type="ECO:0000313" key="16">
    <source>
        <dbReference type="Ensembl" id="ENSHHUP00000021437.1"/>
    </source>
</evidence>
<organism evidence="16 17">
    <name type="scientific">Hucho hucho</name>
    <name type="common">huchen</name>
    <dbReference type="NCBI Taxonomy" id="62062"/>
    <lineage>
        <taxon>Eukaryota</taxon>
        <taxon>Metazoa</taxon>
        <taxon>Chordata</taxon>
        <taxon>Craniata</taxon>
        <taxon>Vertebrata</taxon>
        <taxon>Euteleostomi</taxon>
        <taxon>Actinopterygii</taxon>
        <taxon>Neopterygii</taxon>
        <taxon>Teleostei</taxon>
        <taxon>Protacanthopterygii</taxon>
        <taxon>Salmoniformes</taxon>
        <taxon>Salmonidae</taxon>
        <taxon>Salmoninae</taxon>
        <taxon>Hucho</taxon>
    </lineage>
</organism>
<proteinExistence type="predicted"/>
<feature type="compositionally biased region" description="Basic and acidic residues" evidence="13">
    <location>
        <begin position="640"/>
        <end position="649"/>
    </location>
</feature>
<dbReference type="STRING" id="62062.ENSHHUP00000021437"/>
<dbReference type="AlphaFoldDB" id="A0A4W5KXD6"/>
<dbReference type="PROSITE" id="PS50950">
    <property type="entry name" value="ZF_THAP"/>
    <property type="match status" value="1"/>
</dbReference>
<evidence type="ECO:0000313" key="17">
    <source>
        <dbReference type="Proteomes" id="UP000314982"/>
    </source>
</evidence>
<evidence type="ECO:0000256" key="11">
    <source>
        <dbReference type="PROSITE-ProRule" id="PRU00042"/>
    </source>
</evidence>
<dbReference type="SUPFAM" id="SSF57716">
    <property type="entry name" value="Glucocorticoid receptor-like (DNA-binding domain)"/>
    <property type="match status" value="1"/>
</dbReference>
<dbReference type="SMART" id="SM00355">
    <property type="entry name" value="ZnF_C2H2"/>
    <property type="match status" value="7"/>
</dbReference>
<dbReference type="InterPro" id="IPR006612">
    <property type="entry name" value="THAP_Znf"/>
</dbReference>
<evidence type="ECO:0000256" key="13">
    <source>
        <dbReference type="SAM" id="MobiDB-lite"/>
    </source>
</evidence>
<evidence type="ECO:0000256" key="5">
    <source>
        <dbReference type="ARBA" id="ARBA00022771"/>
    </source>
</evidence>
<dbReference type="SUPFAM" id="SSF57667">
    <property type="entry name" value="beta-beta-alpha zinc fingers"/>
    <property type="match status" value="3"/>
</dbReference>
<evidence type="ECO:0000256" key="6">
    <source>
        <dbReference type="ARBA" id="ARBA00022833"/>
    </source>
</evidence>
<reference evidence="16" key="3">
    <citation type="submission" date="2025-09" db="UniProtKB">
        <authorList>
            <consortium name="Ensembl"/>
        </authorList>
    </citation>
    <scope>IDENTIFICATION</scope>
</reference>
<keyword evidence="5 11" id="KW-0863">Zinc-finger</keyword>
<evidence type="ECO:0000256" key="1">
    <source>
        <dbReference type="ARBA" id="ARBA00003767"/>
    </source>
</evidence>
<dbReference type="GO" id="GO:0008270">
    <property type="term" value="F:zinc ion binding"/>
    <property type="evidence" value="ECO:0007669"/>
    <property type="project" value="UniProtKB-KW"/>
</dbReference>
<feature type="domain" description="C2H2-type" evidence="14">
    <location>
        <begin position="454"/>
        <end position="481"/>
    </location>
</feature>
<dbReference type="InterPro" id="IPR013087">
    <property type="entry name" value="Znf_C2H2_type"/>
</dbReference>
<protein>
    <submittedName>
        <fullName evidence="16">Uncharacterized protein</fullName>
    </submittedName>
</protein>
<feature type="domain" description="C2H2-type" evidence="14">
    <location>
        <begin position="511"/>
        <end position="538"/>
    </location>
</feature>
<dbReference type="PROSITE" id="PS00028">
    <property type="entry name" value="ZINC_FINGER_C2H2_1"/>
    <property type="match status" value="7"/>
</dbReference>
<reference evidence="16" key="2">
    <citation type="submission" date="2025-08" db="UniProtKB">
        <authorList>
            <consortium name="Ensembl"/>
        </authorList>
    </citation>
    <scope>IDENTIFICATION</scope>
</reference>
<comment type="subcellular location">
    <subcellularLocation>
        <location evidence="2">Nucleus</location>
    </subcellularLocation>
</comment>
<evidence type="ECO:0000256" key="7">
    <source>
        <dbReference type="ARBA" id="ARBA00023015"/>
    </source>
</evidence>
<dbReference type="Proteomes" id="UP000314982">
    <property type="component" value="Unassembled WGS sequence"/>
</dbReference>
<feature type="region of interest" description="Disordered" evidence="13">
    <location>
        <begin position="609"/>
        <end position="649"/>
    </location>
</feature>
<evidence type="ECO:0000256" key="2">
    <source>
        <dbReference type="ARBA" id="ARBA00004123"/>
    </source>
</evidence>
<evidence type="ECO:0000259" key="14">
    <source>
        <dbReference type="PROSITE" id="PS50157"/>
    </source>
</evidence>
<dbReference type="Pfam" id="PF05485">
    <property type="entry name" value="THAP"/>
    <property type="match status" value="1"/>
</dbReference>
<keyword evidence="10" id="KW-0539">Nucleus</keyword>